<proteinExistence type="predicted"/>
<dbReference type="AlphaFoldDB" id="A0A017T0U2"/>
<keyword evidence="2" id="KW-1185">Reference proteome</keyword>
<dbReference type="Proteomes" id="UP000019678">
    <property type="component" value="Unassembled WGS sequence"/>
</dbReference>
<protein>
    <submittedName>
        <fullName evidence="1">Uncharacterized protein</fullName>
    </submittedName>
</protein>
<evidence type="ECO:0000313" key="1">
    <source>
        <dbReference type="EMBL" id="EYF02848.1"/>
    </source>
</evidence>
<dbReference type="EMBL" id="ASRX01000054">
    <property type="protein sequence ID" value="EYF02848.1"/>
    <property type="molecule type" value="Genomic_DNA"/>
</dbReference>
<gene>
    <name evidence="1" type="ORF">CAP_6428</name>
</gene>
<reference evidence="1 2" key="1">
    <citation type="submission" date="2013-05" db="EMBL/GenBank/DDBJ databases">
        <title>Genome assembly of Chondromyces apiculatus DSM 436.</title>
        <authorList>
            <person name="Sharma G."/>
            <person name="Khatri I."/>
            <person name="Kaur C."/>
            <person name="Mayilraj S."/>
            <person name="Subramanian S."/>
        </authorList>
    </citation>
    <scope>NUCLEOTIDE SEQUENCE [LARGE SCALE GENOMIC DNA]</scope>
    <source>
        <strain evidence="1 2">DSM 436</strain>
    </source>
</reference>
<name>A0A017T0U2_9BACT</name>
<evidence type="ECO:0000313" key="2">
    <source>
        <dbReference type="Proteomes" id="UP000019678"/>
    </source>
</evidence>
<comment type="caution">
    <text evidence="1">The sequence shown here is derived from an EMBL/GenBank/DDBJ whole genome shotgun (WGS) entry which is preliminary data.</text>
</comment>
<sequence length="54" mass="5769">MAMVRVYDATTREVIWMATSELTPGMVEAHVDGVEGLVWVERTSASSSAGRGNG</sequence>
<accession>A0A017T0U2</accession>
<organism evidence="1 2">
    <name type="scientific">Chondromyces apiculatus DSM 436</name>
    <dbReference type="NCBI Taxonomy" id="1192034"/>
    <lineage>
        <taxon>Bacteria</taxon>
        <taxon>Pseudomonadati</taxon>
        <taxon>Myxococcota</taxon>
        <taxon>Polyangia</taxon>
        <taxon>Polyangiales</taxon>
        <taxon>Polyangiaceae</taxon>
        <taxon>Chondromyces</taxon>
    </lineage>
</organism>